<dbReference type="InterPro" id="IPR029044">
    <property type="entry name" value="Nucleotide-diphossugar_trans"/>
</dbReference>
<organism evidence="6 7">
    <name type="scientific">Saxophila tyrrhenica</name>
    <dbReference type="NCBI Taxonomy" id="1690608"/>
    <lineage>
        <taxon>Eukaryota</taxon>
        <taxon>Fungi</taxon>
        <taxon>Dikarya</taxon>
        <taxon>Ascomycota</taxon>
        <taxon>Pezizomycotina</taxon>
        <taxon>Dothideomycetes</taxon>
        <taxon>Dothideomycetidae</taxon>
        <taxon>Mycosphaerellales</taxon>
        <taxon>Extremaceae</taxon>
        <taxon>Saxophila</taxon>
    </lineage>
</organism>
<dbReference type="Pfam" id="PF05637">
    <property type="entry name" value="Glyco_transf_34"/>
    <property type="match status" value="1"/>
</dbReference>
<feature type="region of interest" description="Disordered" evidence="4">
    <location>
        <begin position="1"/>
        <end position="27"/>
    </location>
</feature>
<dbReference type="AlphaFoldDB" id="A0AAV9NUR4"/>
<keyword evidence="5" id="KW-1133">Transmembrane helix</keyword>
<gene>
    <name evidence="6" type="ORF">LTR77_010647</name>
</gene>
<feature type="compositionally biased region" description="Basic and acidic residues" evidence="4">
    <location>
        <begin position="1"/>
        <end position="13"/>
    </location>
</feature>
<dbReference type="PANTHER" id="PTHR31306:SF8">
    <property type="entry name" value="GLYCOSYLTRANSFERASE FAMILY 34 PROTEIN"/>
    <property type="match status" value="1"/>
</dbReference>
<keyword evidence="3" id="KW-0808">Transferase</keyword>
<comment type="similarity">
    <text evidence="1">Belongs to the glycosyltransferase 34 family.</text>
</comment>
<evidence type="ECO:0008006" key="8">
    <source>
        <dbReference type="Google" id="ProtNLM"/>
    </source>
</evidence>
<feature type="transmembrane region" description="Helical" evidence="5">
    <location>
        <begin position="39"/>
        <end position="57"/>
    </location>
</feature>
<sequence>MARRRNEDADSSRSKSQTPETAPNAIEDKLTLETHQVRNIALGTILVVTFYILLQSLNVGPHQLERTTRQSLQAISHLTPESLWKSHGSKIVKVTSVFGQDNELYEGALRSHKEHNRIHEYDMKVLREKIVSKYWSTPTYLLSLVVEELAKPKELRSEWLMWSGPDVIILNPHVPLESFLPPADFSRTHLLGTHDSKGFNSGVFFLRVHDWSVQMLVEVLYAGNFHPEIERAEDKTQAAFDEVLRSDRFRGQVVYQPRTWYNAYQLNATQFEGHRGDLLVHFHDIGGDKWTAMADTLARTAKAKKKWAVPFEETTYESEISDYWERIRKARQLLSVARSRQEDNAVWEAVRRLSYALTYEVDDKEKMRGGMIAVQNALRLPDSERLVE</sequence>
<evidence type="ECO:0000313" key="6">
    <source>
        <dbReference type="EMBL" id="KAK5163465.1"/>
    </source>
</evidence>
<reference evidence="6 7" key="1">
    <citation type="submission" date="2023-08" db="EMBL/GenBank/DDBJ databases">
        <title>Black Yeasts Isolated from many extreme environments.</title>
        <authorList>
            <person name="Coleine C."/>
            <person name="Stajich J.E."/>
            <person name="Selbmann L."/>
        </authorList>
    </citation>
    <scope>NUCLEOTIDE SEQUENCE [LARGE SCALE GENOMIC DNA]</scope>
    <source>
        <strain evidence="6 7">CCFEE 5935</strain>
    </source>
</reference>
<dbReference type="GO" id="GO:0000139">
    <property type="term" value="C:Golgi membrane"/>
    <property type="evidence" value="ECO:0007669"/>
    <property type="project" value="TreeGrafter"/>
</dbReference>
<proteinExistence type="inferred from homology"/>
<evidence type="ECO:0000256" key="4">
    <source>
        <dbReference type="SAM" id="MobiDB-lite"/>
    </source>
</evidence>
<accession>A0AAV9NUR4</accession>
<protein>
    <recommendedName>
        <fullName evidence="8">Glycosyltransferase family 34 protein</fullName>
    </recommendedName>
</protein>
<keyword evidence="5" id="KW-0812">Transmembrane</keyword>
<keyword evidence="7" id="KW-1185">Reference proteome</keyword>
<dbReference type="Proteomes" id="UP001337655">
    <property type="component" value="Unassembled WGS sequence"/>
</dbReference>
<keyword evidence="2" id="KW-0328">Glycosyltransferase</keyword>
<dbReference type="InterPro" id="IPR008630">
    <property type="entry name" value="Glyco_trans_34"/>
</dbReference>
<dbReference type="PANTHER" id="PTHR31306">
    <property type="entry name" value="ALPHA-1,6-MANNOSYLTRANSFERASE MNN11-RELATED"/>
    <property type="match status" value="1"/>
</dbReference>
<dbReference type="GeneID" id="89931972"/>
<evidence type="ECO:0000313" key="7">
    <source>
        <dbReference type="Proteomes" id="UP001337655"/>
    </source>
</evidence>
<keyword evidence="5" id="KW-0472">Membrane</keyword>
<dbReference type="Gene3D" id="3.90.550.10">
    <property type="entry name" value="Spore Coat Polysaccharide Biosynthesis Protein SpsA, Chain A"/>
    <property type="match status" value="1"/>
</dbReference>
<dbReference type="GO" id="GO:0006487">
    <property type="term" value="P:protein N-linked glycosylation"/>
    <property type="evidence" value="ECO:0007669"/>
    <property type="project" value="TreeGrafter"/>
</dbReference>
<dbReference type="EMBL" id="JAVRRT010000025">
    <property type="protein sequence ID" value="KAK5163465.1"/>
    <property type="molecule type" value="Genomic_DNA"/>
</dbReference>
<evidence type="ECO:0000256" key="1">
    <source>
        <dbReference type="ARBA" id="ARBA00005664"/>
    </source>
</evidence>
<dbReference type="RefSeq" id="XP_064653942.1">
    <property type="nucleotide sequence ID" value="XM_064807864.1"/>
</dbReference>
<evidence type="ECO:0000256" key="5">
    <source>
        <dbReference type="SAM" id="Phobius"/>
    </source>
</evidence>
<name>A0AAV9NUR4_9PEZI</name>
<evidence type="ECO:0000256" key="3">
    <source>
        <dbReference type="ARBA" id="ARBA00022679"/>
    </source>
</evidence>
<evidence type="ECO:0000256" key="2">
    <source>
        <dbReference type="ARBA" id="ARBA00022676"/>
    </source>
</evidence>
<comment type="caution">
    <text evidence="6">The sequence shown here is derived from an EMBL/GenBank/DDBJ whole genome shotgun (WGS) entry which is preliminary data.</text>
</comment>
<dbReference type="GO" id="GO:0016757">
    <property type="term" value="F:glycosyltransferase activity"/>
    <property type="evidence" value="ECO:0007669"/>
    <property type="project" value="UniProtKB-KW"/>
</dbReference>